<comment type="caution">
    <text evidence="1">The sequence shown here is derived from an EMBL/GenBank/DDBJ whole genome shotgun (WGS) entry which is preliminary data.</text>
</comment>
<evidence type="ECO:0000313" key="1">
    <source>
        <dbReference type="EMBL" id="MFD2245094.1"/>
    </source>
</evidence>
<dbReference type="EMBL" id="JBHUIM010000001">
    <property type="protein sequence ID" value="MFD2245094.1"/>
    <property type="molecule type" value="Genomic_DNA"/>
</dbReference>
<protein>
    <recommendedName>
        <fullName evidence="3">Type II toxin-antitoxin system RelE/ParE family toxin</fullName>
    </recommendedName>
</protein>
<proteinExistence type="predicted"/>
<keyword evidence="2" id="KW-1185">Reference proteome</keyword>
<organism evidence="1 2">
    <name type="scientific">Pontibacter ruber</name>
    <dbReference type="NCBI Taxonomy" id="1343895"/>
    <lineage>
        <taxon>Bacteria</taxon>
        <taxon>Pseudomonadati</taxon>
        <taxon>Bacteroidota</taxon>
        <taxon>Cytophagia</taxon>
        <taxon>Cytophagales</taxon>
        <taxon>Hymenobacteraceae</taxon>
        <taxon>Pontibacter</taxon>
    </lineage>
</organism>
<name>A0ABW5CSV7_9BACT</name>
<gene>
    <name evidence="1" type="ORF">ACFSKP_02440</name>
</gene>
<accession>A0ABW5CSV7</accession>
<evidence type="ECO:0008006" key="3">
    <source>
        <dbReference type="Google" id="ProtNLM"/>
    </source>
</evidence>
<reference evidence="2" key="1">
    <citation type="journal article" date="2019" name="Int. J. Syst. Evol. Microbiol.">
        <title>The Global Catalogue of Microorganisms (GCM) 10K type strain sequencing project: providing services to taxonomists for standard genome sequencing and annotation.</title>
        <authorList>
            <consortium name="The Broad Institute Genomics Platform"/>
            <consortium name="The Broad Institute Genome Sequencing Center for Infectious Disease"/>
            <person name="Wu L."/>
            <person name="Ma J."/>
        </authorList>
    </citation>
    <scope>NUCLEOTIDE SEQUENCE [LARGE SCALE GENOMIC DNA]</scope>
    <source>
        <strain evidence="2">CGMCC 4.1782</strain>
    </source>
</reference>
<sequence length="47" mass="5250">MDFNLRPKAPEDLDSLVKYANNYNVARNMADVLSILIPRKMGGTSLP</sequence>
<evidence type="ECO:0000313" key="2">
    <source>
        <dbReference type="Proteomes" id="UP001597374"/>
    </source>
</evidence>
<dbReference type="Proteomes" id="UP001597374">
    <property type="component" value="Unassembled WGS sequence"/>
</dbReference>
<dbReference type="RefSeq" id="WP_250429506.1">
    <property type="nucleotide sequence ID" value="NZ_JALPRR010000002.1"/>
</dbReference>